<accession>A0A916ZTI2</accession>
<evidence type="ECO:0000313" key="2">
    <source>
        <dbReference type="EMBL" id="GGE11840.1"/>
    </source>
</evidence>
<reference evidence="2" key="2">
    <citation type="submission" date="2020-09" db="EMBL/GenBank/DDBJ databases">
        <authorList>
            <person name="Sun Q."/>
            <person name="Zhou Y."/>
        </authorList>
    </citation>
    <scope>NUCLEOTIDE SEQUENCE</scope>
    <source>
        <strain evidence="2">CGMCC 1.15367</strain>
    </source>
</reference>
<proteinExistence type="predicted"/>
<sequence length="96" mass="10256">MNTANLQLEGLYVAVAALMSALRQKEMLSEAEIDAALAAAETALATDRSRPAELSPANLEAIAFPLRYLRQANRAAAAGETPSFSELTARVARQRP</sequence>
<reference evidence="2" key="1">
    <citation type="journal article" date="2014" name="Int. J. Syst. Evol. Microbiol.">
        <title>Complete genome sequence of Corynebacterium casei LMG S-19264T (=DSM 44701T), isolated from a smear-ripened cheese.</title>
        <authorList>
            <consortium name="US DOE Joint Genome Institute (JGI-PGF)"/>
            <person name="Walter F."/>
            <person name="Albersmeier A."/>
            <person name="Kalinowski J."/>
            <person name="Ruckert C."/>
        </authorList>
    </citation>
    <scope>NUCLEOTIDE SEQUENCE</scope>
    <source>
        <strain evidence="2">CGMCC 1.15367</strain>
    </source>
</reference>
<dbReference type="Proteomes" id="UP000644699">
    <property type="component" value="Unassembled WGS sequence"/>
</dbReference>
<dbReference type="EMBL" id="BMIQ01000005">
    <property type="protein sequence ID" value="GGE11840.1"/>
    <property type="molecule type" value="Genomic_DNA"/>
</dbReference>
<dbReference type="RefSeq" id="WP_188910528.1">
    <property type="nucleotide sequence ID" value="NZ_BMIQ01000005.1"/>
</dbReference>
<gene>
    <name evidence="2" type="ORF">GCM10011390_33700</name>
</gene>
<dbReference type="AlphaFoldDB" id="A0A916ZTI2"/>
<evidence type="ECO:0000256" key="1">
    <source>
        <dbReference type="SAM" id="MobiDB-lite"/>
    </source>
</evidence>
<comment type="caution">
    <text evidence="2">The sequence shown here is derived from an EMBL/GenBank/DDBJ whole genome shotgun (WGS) entry which is preliminary data.</text>
</comment>
<keyword evidence="3" id="KW-1185">Reference proteome</keyword>
<feature type="region of interest" description="Disordered" evidence="1">
    <location>
        <begin position="77"/>
        <end position="96"/>
    </location>
</feature>
<evidence type="ECO:0000313" key="3">
    <source>
        <dbReference type="Proteomes" id="UP000644699"/>
    </source>
</evidence>
<name>A0A916ZTI2_9HYPH</name>
<organism evidence="2 3">
    <name type="scientific">Aureimonas endophytica</name>
    <dbReference type="NCBI Taxonomy" id="2027858"/>
    <lineage>
        <taxon>Bacteria</taxon>
        <taxon>Pseudomonadati</taxon>
        <taxon>Pseudomonadota</taxon>
        <taxon>Alphaproteobacteria</taxon>
        <taxon>Hyphomicrobiales</taxon>
        <taxon>Aurantimonadaceae</taxon>
        <taxon>Aureimonas</taxon>
    </lineage>
</organism>
<protein>
    <submittedName>
        <fullName evidence="2">Uncharacterized protein</fullName>
    </submittedName>
</protein>